<protein>
    <submittedName>
        <fullName evidence="1">Uncharacterized protein</fullName>
    </submittedName>
</protein>
<organism evidence="1 2">
    <name type="scientific">Theileria equi strain WA</name>
    <dbReference type="NCBI Taxonomy" id="1537102"/>
    <lineage>
        <taxon>Eukaryota</taxon>
        <taxon>Sar</taxon>
        <taxon>Alveolata</taxon>
        <taxon>Apicomplexa</taxon>
        <taxon>Aconoidasida</taxon>
        <taxon>Piroplasmida</taxon>
        <taxon>Theileriidae</taxon>
        <taxon>Theileria</taxon>
    </lineage>
</organism>
<comment type="caution">
    <text evidence="1">The sequence shown here is derived from an EMBL/GenBank/DDBJ whole genome shotgun (WGS) entry which is preliminary data.</text>
</comment>
<dbReference type="KEGG" id="beq:BEWA_016620"/>
<keyword evidence="2" id="KW-1185">Reference proteome</keyword>
<dbReference type="OrthoDB" id="361562at2759"/>
<gene>
    <name evidence="1" type="ORF">BEWA_016620</name>
</gene>
<name>L1L9Q9_THEEQ</name>
<dbReference type="Proteomes" id="UP000031512">
    <property type="component" value="Unassembled WGS sequence"/>
</dbReference>
<evidence type="ECO:0000313" key="2">
    <source>
        <dbReference type="Proteomes" id="UP000031512"/>
    </source>
</evidence>
<dbReference type="VEuPathDB" id="PiroplasmaDB:BEWA_016620"/>
<sequence length="555" mass="63517">MLPYLKRVSSLPSLHRLVEGISSYSPLEVKILAAKAVSFYCEINDTHKGNVYKLYRKGGLKSSKYLLELNKISRILQERVNSTDPSEWTPDEVLPFMSLLSRANGPINHDIIALFHSKFTNLAGFGISDLANMLVYCRRLRLGPNIPHVLSYISDNMDYLLERASLRDICLLLNTLRMYNCGNKTKYKLDHGTLNRILEHLNSSRIFRESVVGRYNIFKGFDEDVVDTDVYSNLTFKDLTNIFNAIVRHVSSDYELSIKNLIKESTDKATVPSEERCAGFEDPIFDVSNAPNNALYTFSNNSYRLISQFISQKMDDFQGIIDVIDSMAVLGTVLEISEYTHNRMIAIVSALYDRIDEYLSCENPEPKYFYGTHMRVIMRNLAVFRLHRVNTVACISKYIGRSMFWSVGGVLDCLNAVSFFGASITDENRCEHLVQILNSSTAHTEVHRNLSTLLVNSLELYYSCHINLLERLLRRCLGYRDDLYTCLSILHLYNHKIFSRLSVGTLDALNRSISQYNVKGHKTFRSNVDESLEFVDKRMNEITFGFSDTTACSLF</sequence>
<dbReference type="EMBL" id="ACOU01000008">
    <property type="protein sequence ID" value="EKX71984.1"/>
    <property type="molecule type" value="Genomic_DNA"/>
</dbReference>
<proteinExistence type="predicted"/>
<dbReference type="AlphaFoldDB" id="L1L9Q9"/>
<reference evidence="1 2" key="1">
    <citation type="journal article" date="2012" name="BMC Genomics">
        <title>Comparative genomic analysis and phylogenetic position of Theileria equi.</title>
        <authorList>
            <person name="Kappmeyer L.S."/>
            <person name="Thiagarajan M."/>
            <person name="Herndon D.R."/>
            <person name="Ramsay J.D."/>
            <person name="Caler E."/>
            <person name="Djikeng A."/>
            <person name="Gillespie J.J."/>
            <person name="Lau A.O."/>
            <person name="Roalson E.H."/>
            <person name="Silva J.C."/>
            <person name="Silva M.G."/>
            <person name="Suarez C.E."/>
            <person name="Ueti M.W."/>
            <person name="Nene V.M."/>
            <person name="Mealey R.H."/>
            <person name="Knowles D.P."/>
            <person name="Brayton K.A."/>
        </authorList>
    </citation>
    <scope>NUCLEOTIDE SEQUENCE [LARGE SCALE GENOMIC DNA]</scope>
    <source>
        <strain evidence="1 2">WA</strain>
    </source>
</reference>
<dbReference type="RefSeq" id="XP_004831436.1">
    <property type="nucleotide sequence ID" value="XM_004831379.1"/>
</dbReference>
<accession>L1L9Q9</accession>
<dbReference type="GeneID" id="15804886"/>
<dbReference type="eggNOG" id="ENOG502TN1M">
    <property type="taxonomic scope" value="Eukaryota"/>
</dbReference>
<evidence type="ECO:0000313" key="1">
    <source>
        <dbReference type="EMBL" id="EKX71984.1"/>
    </source>
</evidence>